<name>A0ABD3U4Z0_9LAMI</name>
<dbReference type="GO" id="GO:0003677">
    <property type="term" value="F:DNA binding"/>
    <property type="evidence" value="ECO:0007669"/>
    <property type="project" value="UniProtKB-KW"/>
</dbReference>
<evidence type="ECO:0000256" key="6">
    <source>
        <dbReference type="SAM" id="Coils"/>
    </source>
</evidence>
<dbReference type="InterPro" id="IPR050142">
    <property type="entry name" value="MADS-box/MEF2_TF"/>
</dbReference>
<comment type="subcellular location">
    <subcellularLocation>
        <location evidence="1">Nucleus</location>
    </subcellularLocation>
</comment>
<protein>
    <recommendedName>
        <fullName evidence="7">MADS-box domain-containing protein</fullName>
    </recommendedName>
</protein>
<evidence type="ECO:0000256" key="2">
    <source>
        <dbReference type="ARBA" id="ARBA00023015"/>
    </source>
</evidence>
<comment type="caution">
    <text evidence="8">The sequence shown here is derived from an EMBL/GenBank/DDBJ whole genome shotgun (WGS) entry which is preliminary data.</text>
</comment>
<dbReference type="PANTHER" id="PTHR48019">
    <property type="entry name" value="SERUM RESPONSE FACTOR HOMOLOG"/>
    <property type="match status" value="1"/>
</dbReference>
<keyword evidence="5" id="KW-0539">Nucleus</keyword>
<feature type="coiled-coil region" evidence="6">
    <location>
        <begin position="137"/>
        <end position="164"/>
    </location>
</feature>
<dbReference type="PRINTS" id="PR00404">
    <property type="entry name" value="MADSDOMAIN"/>
</dbReference>
<feature type="domain" description="MADS-box" evidence="7">
    <location>
        <begin position="1"/>
        <end position="61"/>
    </location>
</feature>
<keyword evidence="3" id="KW-0238">DNA-binding</keyword>
<dbReference type="GO" id="GO:0005634">
    <property type="term" value="C:nucleus"/>
    <property type="evidence" value="ECO:0007669"/>
    <property type="project" value="UniProtKB-SubCell"/>
</dbReference>
<keyword evidence="9" id="KW-1185">Reference proteome</keyword>
<dbReference type="AlphaFoldDB" id="A0ABD3U4Z0"/>
<evidence type="ECO:0000256" key="4">
    <source>
        <dbReference type="ARBA" id="ARBA00023163"/>
    </source>
</evidence>
<evidence type="ECO:0000313" key="9">
    <source>
        <dbReference type="Proteomes" id="UP001634393"/>
    </source>
</evidence>
<keyword evidence="2" id="KW-0805">Transcription regulation</keyword>
<dbReference type="SMART" id="SM00432">
    <property type="entry name" value="MADS"/>
    <property type="match status" value="1"/>
</dbReference>
<dbReference type="Pfam" id="PF00319">
    <property type="entry name" value="SRF-TF"/>
    <property type="match status" value="1"/>
</dbReference>
<dbReference type="CDD" id="cd00266">
    <property type="entry name" value="MADS_SRF_like"/>
    <property type="match status" value="1"/>
</dbReference>
<evidence type="ECO:0000256" key="1">
    <source>
        <dbReference type="ARBA" id="ARBA00004123"/>
    </source>
</evidence>
<dbReference type="Proteomes" id="UP001634393">
    <property type="component" value="Unassembled WGS sequence"/>
</dbReference>
<dbReference type="SUPFAM" id="SSF55455">
    <property type="entry name" value="SRF-like"/>
    <property type="match status" value="1"/>
</dbReference>
<sequence>MGRAKLNMELITKEKSRHITYKKRKEGLMRKMHEFTTLCDVSACMIIYGPKQEKGTSSEPEIWPKNLEEVQRIIGIYKSKNKDSSNKTFGLSDFFHDRKRKIEDELAKLRKKNMEAKYPTWFEFLNNLPETDLRNFASNLNVKAETAKTRIEELKRMKEGLDMSYNLLDFTRMNLSHTNQYLNDFSRMNLQYPIDHHNNLMMRKLNENEHCMQQQQFGGNMQSGASVFYGSMVDPTMNMNPWPVSVLAPPAPYMHNNNNNNNNNNNMMMMLQDHKEDVFPYQM</sequence>
<dbReference type="InterPro" id="IPR036879">
    <property type="entry name" value="TF_MADSbox_sf"/>
</dbReference>
<reference evidence="8 9" key="1">
    <citation type="submission" date="2024-12" db="EMBL/GenBank/DDBJ databases">
        <title>The unique morphological basis and parallel evolutionary history of personate flowers in Penstemon.</title>
        <authorList>
            <person name="Depatie T.H."/>
            <person name="Wessinger C.A."/>
        </authorList>
    </citation>
    <scope>NUCLEOTIDE SEQUENCE [LARGE SCALE GENOMIC DNA]</scope>
    <source>
        <strain evidence="8">WTNN_2</strain>
        <tissue evidence="8">Leaf</tissue>
    </source>
</reference>
<dbReference type="EMBL" id="JBJXBP010000002">
    <property type="protein sequence ID" value="KAL3843668.1"/>
    <property type="molecule type" value="Genomic_DNA"/>
</dbReference>
<dbReference type="InterPro" id="IPR002100">
    <property type="entry name" value="TF_MADSbox"/>
</dbReference>
<organism evidence="8 9">
    <name type="scientific">Penstemon smallii</name>
    <dbReference type="NCBI Taxonomy" id="265156"/>
    <lineage>
        <taxon>Eukaryota</taxon>
        <taxon>Viridiplantae</taxon>
        <taxon>Streptophyta</taxon>
        <taxon>Embryophyta</taxon>
        <taxon>Tracheophyta</taxon>
        <taxon>Spermatophyta</taxon>
        <taxon>Magnoliopsida</taxon>
        <taxon>eudicotyledons</taxon>
        <taxon>Gunneridae</taxon>
        <taxon>Pentapetalae</taxon>
        <taxon>asterids</taxon>
        <taxon>lamiids</taxon>
        <taxon>Lamiales</taxon>
        <taxon>Plantaginaceae</taxon>
        <taxon>Cheloneae</taxon>
        <taxon>Penstemon</taxon>
    </lineage>
</organism>
<keyword evidence="4" id="KW-0804">Transcription</keyword>
<dbReference type="PROSITE" id="PS50066">
    <property type="entry name" value="MADS_BOX_2"/>
    <property type="match status" value="1"/>
</dbReference>
<evidence type="ECO:0000313" key="8">
    <source>
        <dbReference type="EMBL" id="KAL3843668.1"/>
    </source>
</evidence>
<gene>
    <name evidence="8" type="ORF">ACJIZ3_001071</name>
</gene>
<keyword evidence="6" id="KW-0175">Coiled coil</keyword>
<accession>A0ABD3U4Z0</accession>
<evidence type="ECO:0000256" key="3">
    <source>
        <dbReference type="ARBA" id="ARBA00023125"/>
    </source>
</evidence>
<proteinExistence type="predicted"/>
<evidence type="ECO:0000256" key="5">
    <source>
        <dbReference type="ARBA" id="ARBA00023242"/>
    </source>
</evidence>
<dbReference type="Gene3D" id="3.40.1810.10">
    <property type="entry name" value="Transcription factor, MADS-box"/>
    <property type="match status" value="1"/>
</dbReference>
<dbReference type="InterPro" id="IPR033897">
    <property type="entry name" value="SRF-like_MADS-box"/>
</dbReference>
<evidence type="ECO:0000259" key="7">
    <source>
        <dbReference type="PROSITE" id="PS50066"/>
    </source>
</evidence>